<feature type="domain" description="Amidase" evidence="1">
    <location>
        <begin position="72"/>
        <end position="270"/>
    </location>
</feature>
<dbReference type="Pfam" id="PF01425">
    <property type="entry name" value="Amidase"/>
    <property type="match status" value="1"/>
</dbReference>
<dbReference type="InterPro" id="IPR023631">
    <property type="entry name" value="Amidase_dom"/>
</dbReference>
<name>A0A327MDE2_9PROT</name>
<gene>
    <name evidence="2" type="ORF">DOO78_02470</name>
</gene>
<dbReference type="AlphaFoldDB" id="A0A327MDE2"/>
<dbReference type="SUPFAM" id="SSF75304">
    <property type="entry name" value="Amidase signature (AS) enzymes"/>
    <property type="match status" value="1"/>
</dbReference>
<evidence type="ECO:0000313" key="3">
    <source>
        <dbReference type="Proteomes" id="UP000249065"/>
    </source>
</evidence>
<dbReference type="Proteomes" id="UP000249065">
    <property type="component" value="Unassembled WGS sequence"/>
</dbReference>
<evidence type="ECO:0000313" key="2">
    <source>
        <dbReference type="EMBL" id="RAI61010.1"/>
    </source>
</evidence>
<dbReference type="Gene3D" id="3.90.1300.10">
    <property type="entry name" value="Amidase signature (AS) domain"/>
    <property type="match status" value="1"/>
</dbReference>
<organism evidence="2 3">
    <name type="scientific">Roseicella frigidaeris</name>
    <dbReference type="NCBI Taxonomy" id="2230885"/>
    <lineage>
        <taxon>Bacteria</taxon>
        <taxon>Pseudomonadati</taxon>
        <taxon>Pseudomonadota</taxon>
        <taxon>Alphaproteobacteria</taxon>
        <taxon>Acetobacterales</taxon>
        <taxon>Roseomonadaceae</taxon>
        <taxon>Roseicella</taxon>
    </lineage>
</organism>
<dbReference type="PANTHER" id="PTHR11895:SF176">
    <property type="entry name" value="AMIDASE AMID-RELATED"/>
    <property type="match status" value="1"/>
</dbReference>
<dbReference type="PANTHER" id="PTHR11895">
    <property type="entry name" value="TRANSAMIDASE"/>
    <property type="match status" value="1"/>
</dbReference>
<reference evidence="3" key="1">
    <citation type="submission" date="2018-06" db="EMBL/GenBank/DDBJ databases">
        <authorList>
            <person name="Khan S.A."/>
        </authorList>
    </citation>
    <scope>NUCLEOTIDE SEQUENCE [LARGE SCALE GENOMIC DNA]</scope>
    <source>
        <strain evidence="3">DB-1506</strain>
    </source>
</reference>
<dbReference type="OrthoDB" id="9777859at2"/>
<keyword evidence="3" id="KW-1185">Reference proteome</keyword>
<evidence type="ECO:0000259" key="1">
    <source>
        <dbReference type="Pfam" id="PF01425"/>
    </source>
</evidence>
<dbReference type="EMBL" id="QLIX01000001">
    <property type="protein sequence ID" value="RAI61010.1"/>
    <property type="molecule type" value="Genomic_DNA"/>
</dbReference>
<dbReference type="InterPro" id="IPR000120">
    <property type="entry name" value="Amidase"/>
</dbReference>
<protein>
    <submittedName>
        <fullName evidence="2">Amidase</fullName>
    </submittedName>
</protein>
<dbReference type="InterPro" id="IPR036928">
    <property type="entry name" value="AS_sf"/>
</dbReference>
<dbReference type="GO" id="GO:0003824">
    <property type="term" value="F:catalytic activity"/>
    <property type="evidence" value="ECO:0007669"/>
    <property type="project" value="InterPro"/>
</dbReference>
<accession>A0A327MDE2</accession>
<sequence length="476" mass="48279">MRIATPPARIRGDRRRAEAAAGSSLAIRCGDAFASARSAEGPRMSSSLIQDPGRVRDLAAAMAAGTLTAEALVRRCLDRIAAVDGAVRAWVQVLPEASLATARALDAERAGGTMRGPLHGIPVGVKDVIDVAGLPTRANSAARDGIAPATADATVVAHLRAAGAIILGKLHTTEYAYYESRPPTRNPWDLARTPGGSSAGSGAAIAAGTVPLALGTQTAGSVNRPAAYTGTGAFKPSTLAIGSAGVVPLAPSFDTVGAFGASAQDAACLAGAYAADHLRIGPLGPPPRLVVLEDPLVVRRTAPGTAAGIAALAERLAVAGLAIRCASTPVGFEEILATHRTVLLAELGRTHARLPRERLAPRLAADIEAGLAIPEAAYLGALHRLAIIRRRFWASFGPEELLLLPAAPDVAPADGTTGDPAFVIPTTALGGPVATLRAGFDTATGLPVGALLFGAPGADSRLAGFLFSDPATHLDL</sequence>
<proteinExistence type="predicted"/>
<comment type="caution">
    <text evidence="2">The sequence shown here is derived from an EMBL/GenBank/DDBJ whole genome shotgun (WGS) entry which is preliminary data.</text>
</comment>